<name>E3QZ77_COLGM</name>
<protein>
    <submittedName>
        <fullName evidence="2">Uncharacterized protein</fullName>
    </submittedName>
</protein>
<sequence length="59" mass="6614">MSQDTANSPSTPRNPYDSNNQNISRHGPNLNGMHLVALHHIQRGHKSAKKTRWKTGVNL</sequence>
<dbReference type="HOGENOM" id="CLU_2960636_0_0_1"/>
<reference evidence="3" key="1">
    <citation type="journal article" date="2012" name="Nat. Genet.">
        <title>Lifestyle transitions in plant pathogenic Colletotrichum fungi deciphered by genome and transcriptome analyses.</title>
        <authorList>
            <person name="O'Connell R.J."/>
            <person name="Thon M.R."/>
            <person name="Hacquard S."/>
            <person name="Amyotte S.G."/>
            <person name="Kleemann J."/>
            <person name="Torres M.F."/>
            <person name="Damm U."/>
            <person name="Buiate E.A."/>
            <person name="Epstein L."/>
            <person name="Alkan N."/>
            <person name="Altmueller J."/>
            <person name="Alvarado-Balderrama L."/>
            <person name="Bauser C.A."/>
            <person name="Becker C."/>
            <person name="Birren B.W."/>
            <person name="Chen Z."/>
            <person name="Choi J."/>
            <person name="Crouch J.A."/>
            <person name="Duvick J.P."/>
            <person name="Farman M.A."/>
            <person name="Gan P."/>
            <person name="Heiman D."/>
            <person name="Henrissat B."/>
            <person name="Howard R.J."/>
            <person name="Kabbage M."/>
            <person name="Koch C."/>
            <person name="Kracher B."/>
            <person name="Kubo Y."/>
            <person name="Law A.D."/>
            <person name="Lebrun M.-H."/>
            <person name="Lee Y.-H."/>
            <person name="Miyara I."/>
            <person name="Moore N."/>
            <person name="Neumann U."/>
            <person name="Nordstroem K."/>
            <person name="Panaccione D.G."/>
            <person name="Panstruga R."/>
            <person name="Place M."/>
            <person name="Proctor R.H."/>
            <person name="Prusky D."/>
            <person name="Rech G."/>
            <person name="Reinhardt R."/>
            <person name="Rollins J.A."/>
            <person name="Rounsley S."/>
            <person name="Schardl C.L."/>
            <person name="Schwartz D.C."/>
            <person name="Shenoy N."/>
            <person name="Shirasu K."/>
            <person name="Sikhakolli U.R."/>
            <person name="Stueber K."/>
            <person name="Sukno S.A."/>
            <person name="Sweigard J.A."/>
            <person name="Takano Y."/>
            <person name="Takahara H."/>
            <person name="Trail F."/>
            <person name="van der Does H.C."/>
            <person name="Voll L.M."/>
            <person name="Will I."/>
            <person name="Young S."/>
            <person name="Zeng Q."/>
            <person name="Zhang J."/>
            <person name="Zhou S."/>
            <person name="Dickman M.B."/>
            <person name="Schulze-Lefert P."/>
            <person name="Ver Loren van Themaat E."/>
            <person name="Ma L.-J."/>
            <person name="Vaillancourt L.J."/>
        </authorList>
    </citation>
    <scope>NUCLEOTIDE SEQUENCE [LARGE SCALE GENOMIC DNA]</scope>
    <source>
        <strain evidence="3">M1.001 / M2 / FGSC 10212</strain>
    </source>
</reference>
<keyword evidence="3" id="KW-1185">Reference proteome</keyword>
<evidence type="ECO:0000256" key="1">
    <source>
        <dbReference type="SAM" id="MobiDB-lite"/>
    </source>
</evidence>
<feature type="compositionally biased region" description="Polar residues" evidence="1">
    <location>
        <begin position="1"/>
        <end position="24"/>
    </location>
</feature>
<organism evidence="3">
    <name type="scientific">Colletotrichum graminicola (strain M1.001 / M2 / FGSC 10212)</name>
    <name type="common">Maize anthracnose fungus</name>
    <name type="synonym">Glomerella graminicola</name>
    <dbReference type="NCBI Taxonomy" id="645133"/>
    <lineage>
        <taxon>Eukaryota</taxon>
        <taxon>Fungi</taxon>
        <taxon>Dikarya</taxon>
        <taxon>Ascomycota</taxon>
        <taxon>Pezizomycotina</taxon>
        <taxon>Sordariomycetes</taxon>
        <taxon>Hypocreomycetidae</taxon>
        <taxon>Glomerellales</taxon>
        <taxon>Glomerellaceae</taxon>
        <taxon>Colletotrichum</taxon>
        <taxon>Colletotrichum graminicola species complex</taxon>
    </lineage>
</organism>
<dbReference type="AlphaFoldDB" id="E3QZ77"/>
<dbReference type="VEuPathDB" id="FungiDB:GLRG_11329"/>
<evidence type="ECO:0000313" key="3">
    <source>
        <dbReference type="Proteomes" id="UP000008782"/>
    </source>
</evidence>
<accession>E3QZ77</accession>
<dbReference type="Proteomes" id="UP000008782">
    <property type="component" value="Unassembled WGS sequence"/>
</dbReference>
<feature type="region of interest" description="Disordered" evidence="1">
    <location>
        <begin position="1"/>
        <end position="32"/>
    </location>
</feature>
<gene>
    <name evidence="2" type="ORF">GLRG_11329</name>
</gene>
<dbReference type="EMBL" id="GG697412">
    <property type="protein sequence ID" value="EFQ36165.1"/>
    <property type="molecule type" value="Genomic_DNA"/>
</dbReference>
<proteinExistence type="predicted"/>
<dbReference type="GeneID" id="24416693"/>
<evidence type="ECO:0000313" key="2">
    <source>
        <dbReference type="EMBL" id="EFQ36165.1"/>
    </source>
</evidence>
<dbReference type="RefSeq" id="XP_008100185.1">
    <property type="nucleotide sequence ID" value="XM_008101994.1"/>
</dbReference>